<evidence type="ECO:0000259" key="3">
    <source>
        <dbReference type="PROSITE" id="PS50878"/>
    </source>
</evidence>
<dbReference type="Proteomes" id="UP001633002">
    <property type="component" value="Unassembled WGS sequence"/>
</dbReference>
<gene>
    <name evidence="4" type="ORF">R1sor_023271</name>
</gene>
<protein>
    <recommendedName>
        <fullName evidence="3">Reverse transcriptase domain-containing protein</fullName>
    </recommendedName>
</protein>
<dbReference type="PANTHER" id="PTHR31635">
    <property type="entry name" value="REVERSE TRANSCRIPTASE DOMAIN-CONTAINING PROTEIN-RELATED"/>
    <property type="match status" value="1"/>
</dbReference>
<reference evidence="4 5" key="1">
    <citation type="submission" date="2024-09" db="EMBL/GenBank/DDBJ databases">
        <title>Chromosome-scale assembly of Riccia sorocarpa.</title>
        <authorList>
            <person name="Paukszto L."/>
        </authorList>
    </citation>
    <scope>NUCLEOTIDE SEQUENCE [LARGE SCALE GENOMIC DNA]</scope>
    <source>
        <strain evidence="4">LP-2024</strain>
        <tissue evidence="4">Aerial parts of the thallus</tissue>
    </source>
</reference>
<evidence type="ECO:0000256" key="1">
    <source>
        <dbReference type="SAM" id="Coils"/>
    </source>
</evidence>
<evidence type="ECO:0000256" key="2">
    <source>
        <dbReference type="SAM" id="MobiDB-lite"/>
    </source>
</evidence>
<feature type="compositionally biased region" description="Polar residues" evidence="2">
    <location>
        <begin position="15"/>
        <end position="26"/>
    </location>
</feature>
<organism evidence="4 5">
    <name type="scientific">Riccia sorocarpa</name>
    <dbReference type="NCBI Taxonomy" id="122646"/>
    <lineage>
        <taxon>Eukaryota</taxon>
        <taxon>Viridiplantae</taxon>
        <taxon>Streptophyta</taxon>
        <taxon>Embryophyta</taxon>
        <taxon>Marchantiophyta</taxon>
        <taxon>Marchantiopsida</taxon>
        <taxon>Marchantiidae</taxon>
        <taxon>Marchantiales</taxon>
        <taxon>Ricciaceae</taxon>
        <taxon>Riccia</taxon>
    </lineage>
</organism>
<accession>A0ABD3GQE0</accession>
<feature type="domain" description="Reverse transcriptase" evidence="3">
    <location>
        <begin position="248"/>
        <end position="525"/>
    </location>
</feature>
<feature type="region of interest" description="Disordered" evidence="2">
    <location>
        <begin position="935"/>
        <end position="980"/>
    </location>
</feature>
<dbReference type="EMBL" id="JBJQOH010000007">
    <property type="protein sequence ID" value="KAL3680315.1"/>
    <property type="molecule type" value="Genomic_DNA"/>
</dbReference>
<name>A0ABD3GQE0_9MARC</name>
<dbReference type="Pfam" id="PF00078">
    <property type="entry name" value="RVT_1"/>
    <property type="match status" value="1"/>
</dbReference>
<sequence>MLRRPLGNPPARPEVQQQLRDTWKTTAQDEEDARVRWELKWSATRRFLRARQNEDRKKQKEGHEKIQQLQEKLRHAARERSSAPAEDLVTLETEVKNLEAARAEQGRRWSKLRWIHDGDAPSRFFFALLKTKRAREEITALLDEHGRKLEEEDDIINELHRYYTALYKEQEVDIVSRGARSETLSKLTKKVSPSQNRKLVAWPGEEEIGRTVREFKTEKSPGADGMTAEVLQELWSHSKEDVLDFMQYFWGAEQLSWKQQSGIIKLIPKDGNRFLIKNWCPLTLLNTGYKLISKIMANRLRDVIADVVDSQQKGFIKGRRISDSVLNFLLSQEWAEKSMQPSIFVKLDFEKAYDMVDHSYLWDVMCAMGFDEKFLRLTKALVEDSTSTIHVNGRFSEPISIGRGVKQGCPLAPLLFAISTQPLMTFLREQEQQGNLTGLKLSYGRSILHNFYADDSGVMLDAAPENLRTLQETIGIYEAISGARLNLEKSTIIPVAMENIPNWLQYSGCYVAKEGEVIKYLGFPIGWKVSEAQQSNFLISKVEKRLGFWGYNLLSFEGRLIVLKHILKNVPNHLLTCMNLSSKSLQKLESSCRTFIWGRNVDGKAKIPLITWEVLHRPKGDGGLGLPSFALQSTSLRLKEFLRLFQDHDEDWEAALRAMIQLTYNRRSTTRALRDCDMREILLANPPFKIPGANITSGLIMVWYTAQKNLQISKRDLELAGNTNLEIYLLIGMKQGRLSPRDTMQIRKIIRRHKISSLGSWSDWAIEANHRRPLIQAEEVAANEGLDIYVSSKDRAKKWGKDDGICSRCNALTESPDHLFWTCRQSRSKWNDYRYATEELECFINRADNFIGAFDLAFNEMSPARYVPFLVLTKSIWLERNATVFASNRRGPPLEQLLRNARNILTAQKRMKDATSKCYQTLEDAGTSIQTALNRIQSRESDRSSTQTSILPEETDSQLQLQHDSPSDHYTRPAAPNFPPIFVYESRTSQQIDTTSPR</sequence>
<keyword evidence="1" id="KW-0175">Coiled coil</keyword>
<feature type="region of interest" description="Disordered" evidence="2">
    <location>
        <begin position="1"/>
        <end position="27"/>
    </location>
</feature>
<keyword evidence="5" id="KW-1185">Reference proteome</keyword>
<feature type="coiled-coil region" evidence="1">
    <location>
        <begin position="59"/>
        <end position="108"/>
    </location>
</feature>
<dbReference type="InterPro" id="IPR000477">
    <property type="entry name" value="RT_dom"/>
</dbReference>
<dbReference type="CDD" id="cd01650">
    <property type="entry name" value="RT_nLTR_like"/>
    <property type="match status" value="1"/>
</dbReference>
<dbReference type="PANTHER" id="PTHR31635:SF196">
    <property type="entry name" value="REVERSE TRANSCRIPTASE DOMAIN-CONTAINING PROTEIN-RELATED"/>
    <property type="match status" value="1"/>
</dbReference>
<evidence type="ECO:0000313" key="5">
    <source>
        <dbReference type="Proteomes" id="UP001633002"/>
    </source>
</evidence>
<dbReference type="PROSITE" id="PS50878">
    <property type="entry name" value="RT_POL"/>
    <property type="match status" value="1"/>
</dbReference>
<comment type="caution">
    <text evidence="4">The sequence shown here is derived from an EMBL/GenBank/DDBJ whole genome shotgun (WGS) entry which is preliminary data.</text>
</comment>
<proteinExistence type="predicted"/>
<evidence type="ECO:0000313" key="4">
    <source>
        <dbReference type="EMBL" id="KAL3680315.1"/>
    </source>
</evidence>
<dbReference type="AlphaFoldDB" id="A0ABD3GQE0"/>